<evidence type="ECO:0000256" key="1">
    <source>
        <dbReference type="ARBA" id="ARBA00004173"/>
    </source>
</evidence>
<keyword evidence="12" id="KW-1185">Reference proteome</keyword>
<dbReference type="CDD" id="cd18102">
    <property type="entry name" value="Trm10_MRRP1"/>
    <property type="match status" value="1"/>
</dbReference>
<evidence type="ECO:0000256" key="2">
    <source>
        <dbReference type="ARBA" id="ARBA00022603"/>
    </source>
</evidence>
<keyword evidence="3" id="KW-0808">Transferase</keyword>
<evidence type="ECO:0000256" key="7">
    <source>
        <dbReference type="ARBA" id="ARBA00023054"/>
    </source>
</evidence>
<dbReference type="InterPro" id="IPR038459">
    <property type="entry name" value="MT_TRM10-typ_sf"/>
</dbReference>
<dbReference type="AlphaFoldDB" id="A0AA88IIS3"/>
<dbReference type="InterPro" id="IPR025812">
    <property type="entry name" value="Trm10_C_MTase_dom"/>
</dbReference>
<dbReference type="GO" id="GO:0005739">
    <property type="term" value="C:mitochondrion"/>
    <property type="evidence" value="ECO:0007669"/>
    <property type="project" value="UniProtKB-SubCell"/>
</dbReference>
<evidence type="ECO:0000256" key="3">
    <source>
        <dbReference type="ARBA" id="ARBA00022679"/>
    </source>
</evidence>
<dbReference type="GO" id="GO:0097745">
    <property type="term" value="P:mitochondrial tRNA 5'-end processing"/>
    <property type="evidence" value="ECO:0007669"/>
    <property type="project" value="TreeGrafter"/>
</dbReference>
<evidence type="ECO:0000313" key="12">
    <source>
        <dbReference type="Proteomes" id="UP001187531"/>
    </source>
</evidence>
<dbReference type="InterPro" id="IPR028564">
    <property type="entry name" value="MT_TRM10-typ"/>
</dbReference>
<dbReference type="PANTHER" id="PTHR13563:SF5">
    <property type="entry name" value="TRNA METHYLTRANSFERASE 10 HOMOLOG C"/>
    <property type="match status" value="1"/>
</dbReference>
<dbReference type="Proteomes" id="UP001187531">
    <property type="component" value="Unassembled WGS sequence"/>
</dbReference>
<evidence type="ECO:0000313" key="11">
    <source>
        <dbReference type="EMBL" id="KAK2721682.1"/>
    </source>
</evidence>
<feature type="domain" description="SAM-dependent MTase TRM10-type" evidence="10">
    <location>
        <begin position="178"/>
        <end position="371"/>
    </location>
</feature>
<comment type="subcellular location">
    <subcellularLocation>
        <location evidence="1">Mitochondrion</location>
    </subcellularLocation>
</comment>
<name>A0AA88IIS3_ARTSF</name>
<dbReference type="GO" id="GO:0005654">
    <property type="term" value="C:nucleoplasm"/>
    <property type="evidence" value="ECO:0007669"/>
    <property type="project" value="TreeGrafter"/>
</dbReference>
<evidence type="ECO:0000256" key="8">
    <source>
        <dbReference type="ARBA" id="ARBA00023128"/>
    </source>
</evidence>
<evidence type="ECO:0000256" key="9">
    <source>
        <dbReference type="ARBA" id="ARBA00029803"/>
    </source>
</evidence>
<dbReference type="GO" id="GO:0008168">
    <property type="term" value="F:methyltransferase activity"/>
    <property type="evidence" value="ECO:0007669"/>
    <property type="project" value="UniProtKB-KW"/>
</dbReference>
<comment type="caution">
    <text evidence="11">The sequence shown here is derived from an EMBL/GenBank/DDBJ whole genome shotgun (WGS) entry which is preliminary data.</text>
</comment>
<sequence length="400" mass="47212">MKIQRRLLSLFTSKNVLNLSNKLNKKCMGIFSNQAVFYTTDNTASGSPRHIVLTEEVLNALGRDEATIKALKVIEFDCNVLYEEGEQIPTKLNLENWKELLEQGYMKRKKYLRYLAVKEFKHESGKEKKKRLGEKKRAKNIENREKFVAQNPSGIANYGFSFNTIFLKILDSTMHKWYHSKVVQEMMFSNPIVFDMSYDQYMQKSEIMNLAEQMAEMWTLNRSHVWPSPVTFCNVSPDSEFSKFLLKTNPRINDLDYPVEISSKHYLDLYPKNQVVYLTPDSRQELQYFNHDDVYIVGGIVDKTIQEPLSYAKAKKEGLRTARFPLEKYLPWGSGSKALALNHIMSILLELKYHKDWTKAFEIIPRRKLKNQEEIEDYMRREEARNRMLKKQKNKSYFRK</sequence>
<dbReference type="PANTHER" id="PTHR13563">
    <property type="entry name" value="TRNA (GUANINE-9-) METHYLTRANSFERASE"/>
    <property type="match status" value="1"/>
</dbReference>
<evidence type="ECO:0000259" key="10">
    <source>
        <dbReference type="PROSITE" id="PS51675"/>
    </source>
</evidence>
<keyword evidence="7" id="KW-0175">Coiled coil</keyword>
<evidence type="ECO:0000256" key="5">
    <source>
        <dbReference type="ARBA" id="ARBA00022694"/>
    </source>
</evidence>
<keyword evidence="4" id="KW-0949">S-adenosyl-L-methionine</keyword>
<dbReference type="GO" id="GO:0032259">
    <property type="term" value="P:methylation"/>
    <property type="evidence" value="ECO:0007669"/>
    <property type="project" value="UniProtKB-KW"/>
</dbReference>
<reference evidence="11" key="1">
    <citation type="submission" date="2023-07" db="EMBL/GenBank/DDBJ databases">
        <title>Chromosome-level genome assembly of Artemia franciscana.</title>
        <authorList>
            <person name="Jo E."/>
        </authorList>
    </citation>
    <scope>NUCLEOTIDE SEQUENCE</scope>
    <source>
        <tissue evidence="11">Whole body</tissue>
    </source>
</reference>
<keyword evidence="8" id="KW-0496">Mitochondrion</keyword>
<dbReference type="GO" id="GO:0070131">
    <property type="term" value="P:positive regulation of mitochondrial translation"/>
    <property type="evidence" value="ECO:0007669"/>
    <property type="project" value="TreeGrafter"/>
</dbReference>
<protein>
    <recommendedName>
        <fullName evidence="9">RNA (guanine-9-)-methyltransferase domain-containing protein 1</fullName>
    </recommendedName>
</protein>
<keyword evidence="2" id="KW-0489">Methyltransferase</keyword>
<dbReference type="EMBL" id="JAVRJZ010000006">
    <property type="protein sequence ID" value="KAK2721682.1"/>
    <property type="molecule type" value="Genomic_DNA"/>
</dbReference>
<keyword evidence="6" id="KW-0809">Transit peptide</keyword>
<keyword evidence="5" id="KW-0819">tRNA processing</keyword>
<organism evidence="11 12">
    <name type="scientific">Artemia franciscana</name>
    <name type="common">Brine shrimp</name>
    <name type="synonym">Artemia sanfranciscana</name>
    <dbReference type="NCBI Taxonomy" id="6661"/>
    <lineage>
        <taxon>Eukaryota</taxon>
        <taxon>Metazoa</taxon>
        <taxon>Ecdysozoa</taxon>
        <taxon>Arthropoda</taxon>
        <taxon>Crustacea</taxon>
        <taxon>Branchiopoda</taxon>
        <taxon>Anostraca</taxon>
        <taxon>Artemiidae</taxon>
        <taxon>Artemia</taxon>
    </lineage>
</organism>
<dbReference type="InterPro" id="IPR007356">
    <property type="entry name" value="tRNA_m1G_MeTrfase_euk"/>
</dbReference>
<dbReference type="Gene3D" id="3.40.1280.30">
    <property type="match status" value="1"/>
</dbReference>
<proteinExistence type="predicted"/>
<gene>
    <name evidence="11" type="ORF">QYM36_003851</name>
</gene>
<dbReference type="GO" id="GO:0000049">
    <property type="term" value="F:tRNA binding"/>
    <property type="evidence" value="ECO:0007669"/>
    <property type="project" value="TreeGrafter"/>
</dbReference>
<dbReference type="PROSITE" id="PS51675">
    <property type="entry name" value="SAM_MT_TRM10"/>
    <property type="match status" value="1"/>
</dbReference>
<accession>A0AA88IIS3</accession>
<evidence type="ECO:0000256" key="6">
    <source>
        <dbReference type="ARBA" id="ARBA00022946"/>
    </source>
</evidence>
<evidence type="ECO:0000256" key="4">
    <source>
        <dbReference type="ARBA" id="ARBA00022691"/>
    </source>
</evidence>